<reference evidence="2 3" key="1">
    <citation type="submission" date="2024-09" db="EMBL/GenBank/DDBJ databases">
        <authorList>
            <consortium name="All-Russian atlas of soil microorganisms"/>
            <consortium name="as a basis for the search for new antimicrobial producers and enzymes with unique properties"/>
            <person name="Sokolova E.A."/>
            <person name="Voronina E.N."/>
        </authorList>
    </citation>
    <scope>NUCLEOTIDE SEQUENCE [LARGE SCALE GENOMIC DNA]</scope>
    <source>
        <strain evidence="2 3">AF-22b-331.1</strain>
    </source>
</reference>
<feature type="transmembrane region" description="Helical" evidence="1">
    <location>
        <begin position="21"/>
        <end position="46"/>
    </location>
</feature>
<evidence type="ECO:0000313" key="2">
    <source>
        <dbReference type="EMBL" id="MFG6110880.1"/>
    </source>
</evidence>
<dbReference type="Proteomes" id="UP001605261">
    <property type="component" value="Unassembled WGS sequence"/>
</dbReference>
<feature type="transmembrane region" description="Helical" evidence="1">
    <location>
        <begin position="58"/>
        <end position="77"/>
    </location>
</feature>
<evidence type="ECO:0000313" key="3">
    <source>
        <dbReference type="Proteomes" id="UP001605261"/>
    </source>
</evidence>
<accession>A0ABW7D0Y0</accession>
<organism evidence="2 3">
    <name type="scientific">Stenotrophomonas nematodicola</name>
    <dbReference type="NCBI Taxonomy" id="2656746"/>
    <lineage>
        <taxon>Bacteria</taxon>
        <taxon>Pseudomonadati</taxon>
        <taxon>Pseudomonadota</taxon>
        <taxon>Gammaproteobacteria</taxon>
        <taxon>Lysobacterales</taxon>
        <taxon>Lysobacteraceae</taxon>
        <taxon>Stenotrophomonas</taxon>
    </lineage>
</organism>
<dbReference type="RefSeq" id="WP_259207993.1">
    <property type="nucleotide sequence ID" value="NZ_JBHGCJ010000015.1"/>
</dbReference>
<feature type="transmembrane region" description="Helical" evidence="1">
    <location>
        <begin position="110"/>
        <end position="133"/>
    </location>
</feature>
<dbReference type="EMBL" id="JBHGCJ010000015">
    <property type="protein sequence ID" value="MFG6110880.1"/>
    <property type="molecule type" value="Genomic_DNA"/>
</dbReference>
<proteinExistence type="predicted"/>
<name>A0ABW7D0Y0_9GAMM</name>
<gene>
    <name evidence="2" type="ORF">ACEU0G_000761</name>
</gene>
<keyword evidence="1" id="KW-0812">Transmembrane</keyword>
<comment type="caution">
    <text evidence="2">The sequence shown here is derived from an EMBL/GenBank/DDBJ whole genome shotgun (WGS) entry which is preliminary data.</text>
</comment>
<protein>
    <recommendedName>
        <fullName evidence="4">Transmembrane protein</fullName>
    </recommendedName>
</protein>
<evidence type="ECO:0008006" key="4">
    <source>
        <dbReference type="Google" id="ProtNLM"/>
    </source>
</evidence>
<keyword evidence="3" id="KW-1185">Reference proteome</keyword>
<sequence>MGALPVPWIAMSALSLAKTAVLSVLCVVVALFVLGMVSGAAGWIAPWIGLGEGGQARLGWDLAWTILGGAAATAFAARYAPKAPYVHGGVVWAVIAAASVYAAWDLGSEFPFWFVVVLLVSLPVQAAGIWLGARCRPR</sequence>
<keyword evidence="1" id="KW-0472">Membrane</keyword>
<feature type="transmembrane region" description="Helical" evidence="1">
    <location>
        <begin position="84"/>
        <end position="104"/>
    </location>
</feature>
<keyword evidence="1" id="KW-1133">Transmembrane helix</keyword>
<evidence type="ECO:0000256" key="1">
    <source>
        <dbReference type="SAM" id="Phobius"/>
    </source>
</evidence>